<name>T5AIX6_OPHSC</name>
<evidence type="ECO:0000313" key="2">
    <source>
        <dbReference type="EMBL" id="EQL01697.1"/>
    </source>
</evidence>
<evidence type="ECO:0000256" key="1">
    <source>
        <dbReference type="SAM" id="MobiDB-lite"/>
    </source>
</evidence>
<dbReference type="AlphaFoldDB" id="T5AIX6"/>
<feature type="region of interest" description="Disordered" evidence="1">
    <location>
        <begin position="38"/>
        <end position="77"/>
    </location>
</feature>
<accession>T5AIX6</accession>
<organism evidence="2 3">
    <name type="scientific">Ophiocordyceps sinensis (strain Co18 / CGMCC 3.14243)</name>
    <name type="common">Yarsagumba caterpillar fungus</name>
    <name type="synonym">Hirsutella sinensis</name>
    <dbReference type="NCBI Taxonomy" id="911162"/>
    <lineage>
        <taxon>Eukaryota</taxon>
        <taxon>Fungi</taxon>
        <taxon>Dikarya</taxon>
        <taxon>Ascomycota</taxon>
        <taxon>Pezizomycotina</taxon>
        <taxon>Sordariomycetes</taxon>
        <taxon>Hypocreomycetidae</taxon>
        <taxon>Hypocreales</taxon>
        <taxon>Ophiocordycipitaceae</taxon>
        <taxon>Ophiocordyceps</taxon>
    </lineage>
</organism>
<dbReference type="Proteomes" id="UP000019374">
    <property type="component" value="Unassembled WGS sequence"/>
</dbReference>
<feature type="region of interest" description="Disordered" evidence="1">
    <location>
        <begin position="1"/>
        <end position="24"/>
    </location>
</feature>
<dbReference type="EMBL" id="KE652440">
    <property type="protein sequence ID" value="EQL01697.1"/>
    <property type="molecule type" value="Genomic_DNA"/>
</dbReference>
<dbReference type="HOGENOM" id="CLU_1434839_0_0_1"/>
<evidence type="ECO:0000313" key="3">
    <source>
        <dbReference type="Proteomes" id="UP000019374"/>
    </source>
</evidence>
<proteinExistence type="predicted"/>
<gene>
    <name evidence="2" type="ORF">OCS_02592</name>
</gene>
<dbReference type="OrthoDB" id="4160219at2759"/>
<reference evidence="2 3" key="1">
    <citation type="journal article" date="2013" name="Chin. Sci. Bull.">
        <title>Genome survey uncovers the secrets of sex and lifestyle in caterpillar fungus.</title>
        <authorList>
            <person name="Hu X."/>
            <person name="Zhang Y."/>
            <person name="Xiao G."/>
            <person name="Zheng P."/>
            <person name="Xia Y."/>
            <person name="Zhang X."/>
            <person name="St Leger R.J."/>
            <person name="Liu X."/>
            <person name="Wang C."/>
        </authorList>
    </citation>
    <scope>NUCLEOTIDE SEQUENCE [LARGE SCALE GENOMIC DNA]</scope>
    <source>
        <strain evidence="3">Co18 / CGMCC 3.14243</strain>
        <tissue evidence="2">Fruit-body</tissue>
    </source>
</reference>
<protein>
    <submittedName>
        <fullName evidence="2">Uncharacterized protein</fullName>
    </submittedName>
</protein>
<sequence>MCAVEAIARGPASAASSSSPRKLQPRYTSTHVLLFQHSPDIFSPNRRLPPMPRPPVSRGDHDVNPASPAPPADRTALVPGSGSGPVDCGDAWAAGGDDCSDGPGHTVGPWRGLAVGVSLWLFIFLKDQAGAPLSAVVAVVFINCMTTGTALNYTPAHLVHLCHPGSHYVASSLLATVRGFGGSFDTSGP</sequence>